<keyword evidence="3" id="KW-1185">Reference proteome</keyword>
<feature type="region of interest" description="Disordered" evidence="1">
    <location>
        <begin position="29"/>
        <end position="63"/>
    </location>
</feature>
<protein>
    <submittedName>
        <fullName evidence="2">Uncharacterized protein</fullName>
    </submittedName>
</protein>
<dbReference type="RefSeq" id="XP_020065017.1">
    <property type="nucleotide sequence ID" value="XM_020211576.1"/>
</dbReference>
<gene>
    <name evidence="2" type="ORF">CANTADRAFT_89509</name>
</gene>
<reference evidence="3" key="1">
    <citation type="submission" date="2016-05" db="EMBL/GenBank/DDBJ databases">
        <title>Comparative genomics of biotechnologically important yeasts.</title>
        <authorList>
            <consortium name="DOE Joint Genome Institute"/>
            <person name="Riley R."/>
            <person name="Haridas S."/>
            <person name="Wolfe K.H."/>
            <person name="Lopes M.R."/>
            <person name="Hittinger C.T."/>
            <person name="Goker M."/>
            <person name="Salamov A."/>
            <person name="Wisecaver J."/>
            <person name="Long T.M."/>
            <person name="Aerts A.L."/>
            <person name="Barry K."/>
            <person name="Choi C."/>
            <person name="Clum A."/>
            <person name="Coughlan A.Y."/>
            <person name="Deshpande S."/>
            <person name="Douglass A.P."/>
            <person name="Hanson S.J."/>
            <person name="Klenk H.-P."/>
            <person name="Labutti K."/>
            <person name="Lapidus A."/>
            <person name="Lindquist E."/>
            <person name="Lipzen A."/>
            <person name="Meier-Kolthoff J.P."/>
            <person name="Ohm R.A."/>
            <person name="Otillar R.P."/>
            <person name="Pangilinan J."/>
            <person name="Peng Y."/>
            <person name="Rokas A."/>
            <person name="Rosa C.A."/>
            <person name="Scheuner C."/>
            <person name="Sibirny A.A."/>
            <person name="Slot J.C."/>
            <person name="Stielow J.B."/>
            <person name="Sun H."/>
            <person name="Kurtzman C.P."/>
            <person name="Blackwell M."/>
            <person name="Grigoriev I.V."/>
            <person name="Jeffries T.W."/>
        </authorList>
    </citation>
    <scope>NUCLEOTIDE SEQUENCE [LARGE SCALE GENOMIC DNA]</scope>
    <source>
        <strain evidence="3">NRRL Y-17324</strain>
    </source>
</reference>
<evidence type="ECO:0000256" key="1">
    <source>
        <dbReference type="SAM" id="MobiDB-lite"/>
    </source>
</evidence>
<dbReference type="EMBL" id="KV453911">
    <property type="protein sequence ID" value="ODV79895.1"/>
    <property type="molecule type" value="Genomic_DNA"/>
</dbReference>
<dbReference type="GeneID" id="30985712"/>
<evidence type="ECO:0000313" key="3">
    <source>
        <dbReference type="Proteomes" id="UP000094285"/>
    </source>
</evidence>
<sequence length="92" mass="9652">MPVCASPFQPVTLPCARQAIVLCGLHRAASRSTTPEPPRQRGISDAGCLPHHARSSTAEPPSVSRLTALVMEAASLRHYSLLITLPGSSPAV</sequence>
<evidence type="ECO:0000313" key="2">
    <source>
        <dbReference type="EMBL" id="ODV79895.1"/>
    </source>
</evidence>
<name>A0A1E4SK53_9ASCO</name>
<proteinExistence type="predicted"/>
<accession>A0A1E4SK53</accession>
<dbReference type="Proteomes" id="UP000094285">
    <property type="component" value="Unassembled WGS sequence"/>
</dbReference>
<dbReference type="AlphaFoldDB" id="A0A1E4SK53"/>
<organism evidence="2 3">
    <name type="scientific">Suhomyces tanzawaensis NRRL Y-17324</name>
    <dbReference type="NCBI Taxonomy" id="984487"/>
    <lineage>
        <taxon>Eukaryota</taxon>
        <taxon>Fungi</taxon>
        <taxon>Dikarya</taxon>
        <taxon>Ascomycota</taxon>
        <taxon>Saccharomycotina</taxon>
        <taxon>Pichiomycetes</taxon>
        <taxon>Debaryomycetaceae</taxon>
        <taxon>Suhomyces</taxon>
    </lineage>
</organism>